<evidence type="ECO:0000256" key="2">
    <source>
        <dbReference type="ARBA" id="ARBA00023235"/>
    </source>
</evidence>
<dbReference type="NCBIfam" id="TIGR00654">
    <property type="entry name" value="PhzF_family"/>
    <property type="match status" value="1"/>
</dbReference>
<dbReference type="SUPFAM" id="SSF54506">
    <property type="entry name" value="Diaminopimelate epimerase-like"/>
    <property type="match status" value="1"/>
</dbReference>
<feature type="active site" evidence="3">
    <location>
        <position position="45"/>
    </location>
</feature>
<protein>
    <submittedName>
        <fullName evidence="4">PhzF family phenazine biosynthesis protein</fullName>
    </submittedName>
</protein>
<dbReference type="Gene3D" id="3.10.310.10">
    <property type="entry name" value="Diaminopimelate Epimerase, Chain A, domain 1"/>
    <property type="match status" value="2"/>
</dbReference>
<evidence type="ECO:0000256" key="1">
    <source>
        <dbReference type="ARBA" id="ARBA00008270"/>
    </source>
</evidence>
<dbReference type="Proteomes" id="UP000292547">
    <property type="component" value="Chromosome"/>
</dbReference>
<keyword evidence="5" id="KW-1185">Reference proteome</keyword>
<dbReference type="PANTHER" id="PTHR13774">
    <property type="entry name" value="PHENAZINE BIOSYNTHESIS PROTEIN"/>
    <property type="match status" value="1"/>
</dbReference>
<dbReference type="OrthoDB" id="9788221at2"/>
<dbReference type="PIRSF" id="PIRSF016184">
    <property type="entry name" value="PhzC_PhzF"/>
    <property type="match status" value="1"/>
</dbReference>
<proteinExistence type="inferred from homology"/>
<dbReference type="PANTHER" id="PTHR13774:SF17">
    <property type="entry name" value="PHENAZINE BIOSYNTHESIS-LIKE DOMAIN-CONTAINING PROTEIN"/>
    <property type="match status" value="1"/>
</dbReference>
<evidence type="ECO:0000256" key="3">
    <source>
        <dbReference type="PIRSR" id="PIRSR016184-1"/>
    </source>
</evidence>
<dbReference type="GO" id="GO:0005737">
    <property type="term" value="C:cytoplasm"/>
    <property type="evidence" value="ECO:0007669"/>
    <property type="project" value="TreeGrafter"/>
</dbReference>
<dbReference type="GO" id="GO:0016853">
    <property type="term" value="F:isomerase activity"/>
    <property type="evidence" value="ECO:0007669"/>
    <property type="project" value="UniProtKB-KW"/>
</dbReference>
<reference evidence="4 5" key="1">
    <citation type="submission" date="2018-08" db="EMBL/GenBank/DDBJ databases">
        <title>The complete genome sequence of Streptomyces seoulensis, a pioneer strain for nickel superoxide dismutase discovery.</title>
        <authorList>
            <person name="Shin J."/>
            <person name="Lee J.-S."/>
            <person name="Lee E.-J."/>
            <person name="Youn H.-D."/>
        </authorList>
    </citation>
    <scope>NUCLEOTIDE SEQUENCE [LARGE SCALE GENOMIC DNA]</scope>
    <source>
        <strain evidence="4 5">KCTC 9819</strain>
    </source>
</reference>
<sequence>MRIRIVDAFADRPFTGNPAGVLLLDDPFPDDDWLQRVAAEVNHSETAFAHRLPEGGEADWALRWFTPVTEVAMCGHATLATAHVLYATGTHEGLVRFATRSGVVIATPHEDGEITLDFPTAPLTEVAAPAGLADALGAEPVAVFDTGPDVGDLLVELADEKTVLELTPDHRELGGCSSRGVIVTARAEDPTLGSDYVSRCFFPNVGIDEDPVTGSAHTALAPYWSARLDRDDLTGLQASRRTGLIHTGLRGTRTLLRGRAVTVIDGELLA</sequence>
<dbReference type="KEGG" id="sseo:D0Z67_03705"/>
<evidence type="ECO:0000313" key="5">
    <source>
        <dbReference type="Proteomes" id="UP000292547"/>
    </source>
</evidence>
<dbReference type="AlphaFoldDB" id="A0A4P6TRZ7"/>
<name>A0A4P6TRZ7_STRSO</name>
<dbReference type="EMBL" id="CP032229">
    <property type="protein sequence ID" value="QBJ89497.1"/>
    <property type="molecule type" value="Genomic_DNA"/>
</dbReference>
<dbReference type="GeneID" id="300098031"/>
<organism evidence="4 5">
    <name type="scientific">Streptomyces seoulensis</name>
    <dbReference type="NCBI Taxonomy" id="73044"/>
    <lineage>
        <taxon>Bacteria</taxon>
        <taxon>Bacillati</taxon>
        <taxon>Actinomycetota</taxon>
        <taxon>Actinomycetes</taxon>
        <taxon>Kitasatosporales</taxon>
        <taxon>Streptomycetaceae</taxon>
        <taxon>Streptomyces</taxon>
    </lineage>
</organism>
<keyword evidence="2" id="KW-0413">Isomerase</keyword>
<dbReference type="Pfam" id="PF02567">
    <property type="entry name" value="PhzC-PhzF"/>
    <property type="match status" value="1"/>
</dbReference>
<dbReference type="STRING" id="73044.GCA_000725795_03807"/>
<comment type="similarity">
    <text evidence="1">Belongs to the PhzF family.</text>
</comment>
<dbReference type="RefSeq" id="WP_031181977.1">
    <property type="nucleotide sequence ID" value="NZ_CP032229.1"/>
</dbReference>
<gene>
    <name evidence="4" type="ORF">D0Z67_03705</name>
</gene>
<accession>A0A4P6TRZ7</accession>
<evidence type="ECO:0000313" key="4">
    <source>
        <dbReference type="EMBL" id="QBJ89497.1"/>
    </source>
</evidence>
<dbReference type="InterPro" id="IPR003719">
    <property type="entry name" value="Phenazine_PhzF-like"/>
</dbReference>